<feature type="domain" description="Acyltransferase 3" evidence="2">
    <location>
        <begin position="17"/>
        <end position="323"/>
    </location>
</feature>
<evidence type="ECO:0000313" key="5">
    <source>
        <dbReference type="Proteomes" id="UP000185657"/>
    </source>
</evidence>
<feature type="transmembrane region" description="Helical" evidence="1">
    <location>
        <begin position="95"/>
        <end position="115"/>
    </location>
</feature>
<feature type="transmembrane region" description="Helical" evidence="1">
    <location>
        <begin position="345"/>
        <end position="367"/>
    </location>
</feature>
<keyword evidence="1" id="KW-1133">Transmembrane helix</keyword>
<accession>A0A167GT21</accession>
<dbReference type="AlphaFoldDB" id="A0A167GT21"/>
<evidence type="ECO:0000313" key="4">
    <source>
        <dbReference type="EMBL" id="OAD39842.1"/>
    </source>
</evidence>
<keyword evidence="1" id="KW-0472">Membrane</keyword>
<dbReference type="Pfam" id="PF01757">
    <property type="entry name" value="Acyl_transf_3"/>
    <property type="match status" value="1"/>
</dbReference>
<evidence type="ECO:0000313" key="6">
    <source>
        <dbReference type="Proteomes" id="UP000185680"/>
    </source>
</evidence>
<sequence>MTLPPFEGVRTSSKKIVSLQWLRFVAASMVLIYHASVYLDLIKQSSYGLERFPTWYGSVGVSLFFALSGSLMASAMTKSTAPQFLLHRIGRIYPAFFLVVALVVLASFVSPARALLDLHAMTLFPYGKTSYPLGIEWTLVFEIMFYMFVFLLILFKKTAQASSFLIGWLALILVNNIVAPDNPAVNVFHPYTLPLVSLNVSFALGMLFPLVLKRVSPHPILAALIAYAVFIAGASHSVVGVRWGMGIGSALIVHSLTQFKGVDFLRSKAALNYLGDKLGSYSYALYLCHVPVIKTLYELMGDRPVATQFYVVIAAAFLISIPIGEVDVRMYRAIKGRIDRSPGSVTWTLAGLYTAAFCWFTVLAIQAPG</sequence>
<dbReference type="Proteomes" id="UP000185657">
    <property type="component" value="Unassembled WGS sequence"/>
</dbReference>
<gene>
    <name evidence="3" type="ORF">LPB072_01635</name>
    <name evidence="4" type="ORF">LPB72_19895</name>
</gene>
<reference evidence="4 5" key="1">
    <citation type="submission" date="2016-02" db="EMBL/GenBank/DDBJ databases">
        <title>Draft genome sequence of Hydrogenophaga sp. LPB0072.</title>
        <authorList>
            <person name="Shin S.-K."/>
            <person name="Yi H."/>
        </authorList>
    </citation>
    <scope>NUCLEOTIDE SEQUENCE [LARGE SCALE GENOMIC DNA]</scope>
    <source>
        <strain evidence="4 5">LPB0072</strain>
    </source>
</reference>
<dbReference type="EMBL" id="CP017476">
    <property type="protein sequence ID" value="AOW11751.1"/>
    <property type="molecule type" value="Genomic_DNA"/>
</dbReference>
<keyword evidence="5" id="KW-1185">Reference proteome</keyword>
<dbReference type="RefSeq" id="WP_066095266.1">
    <property type="nucleotide sequence ID" value="NZ_CP017476.1"/>
</dbReference>
<feature type="transmembrane region" description="Helical" evidence="1">
    <location>
        <begin position="162"/>
        <end position="179"/>
    </location>
</feature>
<feature type="transmembrane region" description="Helical" evidence="1">
    <location>
        <begin position="135"/>
        <end position="155"/>
    </location>
</feature>
<dbReference type="GO" id="GO:0016020">
    <property type="term" value="C:membrane"/>
    <property type="evidence" value="ECO:0007669"/>
    <property type="project" value="TreeGrafter"/>
</dbReference>
<feature type="transmembrane region" description="Helical" evidence="1">
    <location>
        <begin position="305"/>
        <end position="324"/>
    </location>
</feature>
<feature type="transmembrane region" description="Helical" evidence="1">
    <location>
        <begin position="219"/>
        <end position="239"/>
    </location>
</feature>
<dbReference type="Proteomes" id="UP000185680">
    <property type="component" value="Chromosome"/>
</dbReference>
<reference evidence="3 6" key="2">
    <citation type="submission" date="2016-10" db="EMBL/GenBank/DDBJ databases">
        <title>Hydorgenophaga sp. LPB0072 isolated from gastropod.</title>
        <authorList>
            <person name="Kim E."/>
            <person name="Yi H."/>
        </authorList>
    </citation>
    <scope>NUCLEOTIDE SEQUENCE [LARGE SCALE GENOMIC DNA]</scope>
    <source>
        <strain evidence="3 6">LPB0072</strain>
    </source>
</reference>
<evidence type="ECO:0000256" key="1">
    <source>
        <dbReference type="SAM" id="Phobius"/>
    </source>
</evidence>
<dbReference type="EMBL" id="LVWD01000037">
    <property type="protein sequence ID" value="OAD39842.1"/>
    <property type="molecule type" value="Genomic_DNA"/>
</dbReference>
<protein>
    <recommendedName>
        <fullName evidence="2">Acyltransferase 3 domain-containing protein</fullName>
    </recommendedName>
</protein>
<organism evidence="3 6">
    <name type="scientific">Hydrogenophaga crassostreae</name>
    <dbReference type="NCBI Taxonomy" id="1763535"/>
    <lineage>
        <taxon>Bacteria</taxon>
        <taxon>Pseudomonadati</taxon>
        <taxon>Pseudomonadota</taxon>
        <taxon>Betaproteobacteria</taxon>
        <taxon>Burkholderiales</taxon>
        <taxon>Comamonadaceae</taxon>
        <taxon>Hydrogenophaga</taxon>
    </lineage>
</organism>
<dbReference type="InterPro" id="IPR050879">
    <property type="entry name" value="Acyltransferase_3"/>
</dbReference>
<evidence type="ECO:0000313" key="3">
    <source>
        <dbReference type="EMBL" id="AOW11751.1"/>
    </source>
</evidence>
<dbReference type="PANTHER" id="PTHR23028">
    <property type="entry name" value="ACETYLTRANSFERASE"/>
    <property type="match status" value="1"/>
</dbReference>
<dbReference type="OrthoDB" id="9814807at2"/>
<feature type="transmembrane region" description="Helical" evidence="1">
    <location>
        <begin position="54"/>
        <end position="74"/>
    </location>
</feature>
<feature type="transmembrane region" description="Helical" evidence="1">
    <location>
        <begin position="191"/>
        <end position="212"/>
    </location>
</feature>
<name>A0A167GT21_9BURK</name>
<proteinExistence type="predicted"/>
<feature type="transmembrane region" description="Helical" evidence="1">
    <location>
        <begin position="21"/>
        <end position="42"/>
    </location>
</feature>
<dbReference type="InterPro" id="IPR002656">
    <property type="entry name" value="Acyl_transf_3_dom"/>
</dbReference>
<dbReference type="GO" id="GO:0016747">
    <property type="term" value="F:acyltransferase activity, transferring groups other than amino-acyl groups"/>
    <property type="evidence" value="ECO:0007669"/>
    <property type="project" value="InterPro"/>
</dbReference>
<dbReference type="PANTHER" id="PTHR23028:SF53">
    <property type="entry name" value="ACYL_TRANSF_3 DOMAIN-CONTAINING PROTEIN"/>
    <property type="match status" value="1"/>
</dbReference>
<keyword evidence="1" id="KW-0812">Transmembrane</keyword>
<dbReference type="KEGG" id="hyl:LPB072_01635"/>
<dbReference type="STRING" id="1763535.LPB072_01635"/>
<evidence type="ECO:0000259" key="2">
    <source>
        <dbReference type="Pfam" id="PF01757"/>
    </source>
</evidence>
<dbReference type="GO" id="GO:0000271">
    <property type="term" value="P:polysaccharide biosynthetic process"/>
    <property type="evidence" value="ECO:0007669"/>
    <property type="project" value="TreeGrafter"/>
</dbReference>